<name>A0ABS5BX35_9BACT</name>
<keyword evidence="2" id="KW-1185">Reference proteome</keyword>
<dbReference type="RefSeq" id="WP_210657230.1">
    <property type="nucleotide sequence ID" value="NZ_JAGKQQ010000001.1"/>
</dbReference>
<dbReference type="Proteomes" id="UP000676565">
    <property type="component" value="Unassembled WGS sequence"/>
</dbReference>
<sequence length="141" mass="15113">MTNAKSVVENAARELLRALATLPSPPMLRVANADGQVACLIQVWGAGQVMPTANGERRNRSTGGRDECRADIIEALRAAGEALTRKEIVRELKLAGKAHGPGTVAKALADLTTSGVLVNPRDKKGYRLAAWRQNKTPSLFE</sequence>
<dbReference type="EMBL" id="JAGKQQ010000001">
    <property type="protein sequence ID" value="MBP3957815.1"/>
    <property type="molecule type" value="Genomic_DNA"/>
</dbReference>
<evidence type="ECO:0000313" key="2">
    <source>
        <dbReference type="Proteomes" id="UP000676565"/>
    </source>
</evidence>
<reference evidence="1 2" key="1">
    <citation type="submission" date="2021-04" db="EMBL/GenBank/DDBJ databases">
        <authorList>
            <person name="Ivanova A."/>
        </authorList>
    </citation>
    <scope>NUCLEOTIDE SEQUENCE [LARGE SCALE GENOMIC DNA]</scope>
    <source>
        <strain evidence="1 2">G18</strain>
    </source>
</reference>
<protein>
    <submittedName>
        <fullName evidence="1">Uncharacterized protein</fullName>
    </submittedName>
</protein>
<accession>A0ABS5BX35</accession>
<comment type="caution">
    <text evidence="1">The sequence shown here is derived from an EMBL/GenBank/DDBJ whole genome shotgun (WGS) entry which is preliminary data.</text>
</comment>
<proteinExistence type="predicted"/>
<evidence type="ECO:0000313" key="1">
    <source>
        <dbReference type="EMBL" id="MBP3957815.1"/>
    </source>
</evidence>
<gene>
    <name evidence="1" type="ORF">J8F10_21390</name>
</gene>
<organism evidence="1 2">
    <name type="scientific">Gemmata palustris</name>
    <dbReference type="NCBI Taxonomy" id="2822762"/>
    <lineage>
        <taxon>Bacteria</taxon>
        <taxon>Pseudomonadati</taxon>
        <taxon>Planctomycetota</taxon>
        <taxon>Planctomycetia</taxon>
        <taxon>Gemmatales</taxon>
        <taxon>Gemmataceae</taxon>
        <taxon>Gemmata</taxon>
    </lineage>
</organism>